<dbReference type="Proteomes" id="UP001244207">
    <property type="component" value="Unassembled WGS sequence"/>
</dbReference>
<organism evidence="1 2">
    <name type="scientific">Glomerella acutata</name>
    <name type="common">Colletotrichum acutatum</name>
    <dbReference type="NCBI Taxonomy" id="27357"/>
    <lineage>
        <taxon>Eukaryota</taxon>
        <taxon>Fungi</taxon>
        <taxon>Dikarya</taxon>
        <taxon>Ascomycota</taxon>
        <taxon>Pezizomycotina</taxon>
        <taxon>Sordariomycetes</taxon>
        <taxon>Hypocreomycetidae</taxon>
        <taxon>Glomerellales</taxon>
        <taxon>Glomerellaceae</taxon>
        <taxon>Colletotrichum</taxon>
        <taxon>Colletotrichum acutatum species complex</taxon>
    </lineage>
</organism>
<proteinExistence type="predicted"/>
<sequence>MSKSSSSCGMSMSLRCSSCPPIFSSHSAKRRSKTPNGTSPQPHLSTLHRLTAVDTIRTAPHRTAPYCTLSPAPLPSAIEAKSKVLSSNPSPCCISVVNSSLPSHPAQSCLILGQRLYDLISPPQTGGQIYQTVVQAPPSRCYPGAALPLFTPCTEANTLNDGRPPLINADIGIVPSHHLLSTAPLP</sequence>
<keyword evidence="2" id="KW-1185">Reference proteome</keyword>
<reference evidence="1" key="1">
    <citation type="submission" date="2021-12" db="EMBL/GenBank/DDBJ databases">
        <title>Comparative genomics, transcriptomics and evolutionary studies reveal genomic signatures of adaptation to plant cell wall in hemibiotrophic fungi.</title>
        <authorList>
            <consortium name="DOE Joint Genome Institute"/>
            <person name="Baroncelli R."/>
            <person name="Diaz J.F."/>
            <person name="Benocci T."/>
            <person name="Peng M."/>
            <person name="Battaglia E."/>
            <person name="Haridas S."/>
            <person name="Andreopoulos W."/>
            <person name="Labutti K."/>
            <person name="Pangilinan J."/>
            <person name="Floch G.L."/>
            <person name="Makela M.R."/>
            <person name="Henrissat B."/>
            <person name="Grigoriev I.V."/>
            <person name="Crouch J.A."/>
            <person name="De Vries R.P."/>
            <person name="Sukno S.A."/>
            <person name="Thon M.R."/>
        </authorList>
    </citation>
    <scope>NUCLEOTIDE SEQUENCE</scope>
    <source>
        <strain evidence="1">CBS 112980</strain>
    </source>
</reference>
<dbReference type="AlphaFoldDB" id="A0AAD8UIM3"/>
<comment type="caution">
    <text evidence="1">The sequence shown here is derived from an EMBL/GenBank/DDBJ whole genome shotgun (WGS) entry which is preliminary data.</text>
</comment>
<protein>
    <submittedName>
        <fullName evidence="1">Uncharacterized protein</fullName>
    </submittedName>
</protein>
<evidence type="ECO:0000313" key="1">
    <source>
        <dbReference type="EMBL" id="KAK1721487.1"/>
    </source>
</evidence>
<name>A0AAD8UIM3_GLOAC</name>
<dbReference type="EMBL" id="JAHMHS010000083">
    <property type="protein sequence ID" value="KAK1721487.1"/>
    <property type="molecule type" value="Genomic_DNA"/>
</dbReference>
<evidence type="ECO:0000313" key="2">
    <source>
        <dbReference type="Proteomes" id="UP001244207"/>
    </source>
</evidence>
<feature type="non-terminal residue" evidence="1">
    <location>
        <position position="186"/>
    </location>
</feature>
<dbReference type="GeneID" id="85399503"/>
<dbReference type="RefSeq" id="XP_060362283.1">
    <property type="nucleotide sequence ID" value="XM_060515605.1"/>
</dbReference>
<accession>A0AAD8UIM3</accession>
<gene>
    <name evidence="1" type="ORF">BDZ83DRAFT_784407</name>
</gene>